<evidence type="ECO:0000313" key="7">
    <source>
        <dbReference type="EMBL" id="MBW3469564.1"/>
    </source>
</evidence>
<keyword evidence="2 4" id="KW-0798">TonB box</keyword>
<dbReference type="AlphaFoldDB" id="A0A951J077"/>
<dbReference type="Pfam" id="PF13715">
    <property type="entry name" value="CarbopepD_reg_2"/>
    <property type="match status" value="1"/>
</dbReference>
<accession>A0A951J077</accession>
<keyword evidence="1" id="KW-0406">Ion transport</keyword>
<dbReference type="Pfam" id="PF07715">
    <property type="entry name" value="Plug"/>
    <property type="match status" value="1"/>
</dbReference>
<comment type="subcellular location">
    <subcellularLocation>
        <location evidence="3">Cell outer membrane</location>
        <topology evidence="3">Multi-pass membrane protein</topology>
    </subcellularLocation>
</comment>
<dbReference type="InterPro" id="IPR000531">
    <property type="entry name" value="Beta-barrel_TonB"/>
</dbReference>
<evidence type="ECO:0000256" key="3">
    <source>
        <dbReference type="PROSITE-ProRule" id="PRU01360"/>
    </source>
</evidence>
<feature type="domain" description="TonB-dependent receptor plug" evidence="6">
    <location>
        <begin position="121"/>
        <end position="224"/>
    </location>
</feature>
<protein>
    <submittedName>
        <fullName evidence="7">TonB-dependent receptor</fullName>
    </submittedName>
</protein>
<dbReference type="RefSeq" id="WP_219292761.1">
    <property type="nucleotide sequence ID" value="NZ_RPHB01000008.1"/>
</dbReference>
<feature type="domain" description="TonB-dependent receptor-like beta-barrel" evidence="5">
    <location>
        <begin position="277"/>
        <end position="753"/>
    </location>
</feature>
<evidence type="ECO:0000259" key="5">
    <source>
        <dbReference type="Pfam" id="PF00593"/>
    </source>
</evidence>
<dbReference type="GO" id="GO:0009279">
    <property type="term" value="C:cell outer membrane"/>
    <property type="evidence" value="ECO:0007669"/>
    <property type="project" value="UniProtKB-SubCell"/>
</dbReference>
<dbReference type="InterPro" id="IPR039426">
    <property type="entry name" value="TonB-dep_rcpt-like"/>
</dbReference>
<keyword evidence="3" id="KW-0998">Cell outer membrane</keyword>
<sequence length="787" mass="88867">MKVQEYLLIVSLLIALPAYNYAQTLTQIQGKIQNDSGESIPFASLKWKNSGMSSISDMHGSYQISLPEIEDFLTFNALGYESVTVNKIDLVNGQVTITLNFREEELQAVTVSAQKRDDLLQNIPAPVTVINSKEIERGELRILADLPALAPNLNLVDAGAPNSIIPSIRGFNAYGGEPAVGIYVDGVVQLDGNFLNQQLINVERVEVLRGPQGTLYGRNALGGVINIITKQPTNTFSGEVFTGFGNFGHQRHGIAINTPLLKDKLYLKTSGMFEKRNGFFTNAYDGRIYDGFERYAGNASLQWNIDDKWKAVFSFNYNVDDHDGIYPYHTSIEQLRENGYTINLNEEQAYKRTINRNTLQLSRLGNKVEFTSISSISVGTQRLKGTRWEGDFSPLDFLSFEMPRDKFTNQVAMQEFRFSSHPSSSKVKWIGGLNGFFQKKDEGIVTVYGQDVPPPQSEEDPIPGSRFINFAEEKNYGLAGFGEVEWSINPKWRITGGIRYDYESREATTSFDFELPPNPPINMQPEATISANFNAVTPKFTVQHQMNERLNFYAIFAQGFRAGGMNVYNPDPQFRVYDPEFSNNYELGLKSISLQNRLIVNANVFLINWRDKQLTTVLPSQGGGFQTAILNTGLLDASGFEMEVSYLPVKNLRLDYNLGYTHAVFKDLPVAEGLNFEGNFQPFQPQYTSMGIVQYDFKLSNNINAFVRGEWRALGKQYFDFENNSLQEAYSLFNARTGLSYNRFNLDFWIRNIANTEYIQFGYSFLGFENYLLGAPRTFGSTLSVKF</sequence>
<keyword evidence="3" id="KW-0812">Transmembrane</keyword>
<dbReference type="EMBL" id="RPHB01000008">
    <property type="protein sequence ID" value="MBW3469564.1"/>
    <property type="molecule type" value="Genomic_DNA"/>
</dbReference>
<reference evidence="7 8" key="1">
    <citation type="journal article" date="2020" name="Syst. Appl. Microbiol.">
        <title>Arthrospiribacter ruber gen. nov., sp. nov., a novel bacterium isolated from Arthrospira cultures.</title>
        <authorList>
            <person name="Waleron M."/>
            <person name="Misztak A."/>
            <person name="Waleron M.M."/>
            <person name="Furmaniak M."/>
            <person name="Mrozik A."/>
            <person name="Waleron K."/>
        </authorList>
    </citation>
    <scope>NUCLEOTIDE SEQUENCE [LARGE SCALE GENOMIC DNA]</scope>
    <source>
        <strain evidence="7 8">DPMB0001</strain>
    </source>
</reference>
<dbReference type="CDD" id="cd01347">
    <property type="entry name" value="ligand_gated_channel"/>
    <property type="match status" value="1"/>
</dbReference>
<dbReference type="Proteomes" id="UP000727490">
    <property type="component" value="Unassembled WGS sequence"/>
</dbReference>
<evidence type="ECO:0000256" key="4">
    <source>
        <dbReference type="RuleBase" id="RU003357"/>
    </source>
</evidence>
<gene>
    <name evidence="7" type="ORF">EGN73_17330</name>
</gene>
<name>A0A951J077_9BACT</name>
<keyword evidence="7" id="KW-0675">Receptor</keyword>
<evidence type="ECO:0000256" key="1">
    <source>
        <dbReference type="ARBA" id="ARBA00023065"/>
    </source>
</evidence>
<keyword evidence="3" id="KW-1134">Transmembrane beta strand</keyword>
<dbReference type="InterPro" id="IPR012910">
    <property type="entry name" value="Plug_dom"/>
</dbReference>
<dbReference type="PANTHER" id="PTHR32552">
    <property type="entry name" value="FERRICHROME IRON RECEPTOR-RELATED"/>
    <property type="match status" value="1"/>
</dbReference>
<proteinExistence type="inferred from homology"/>
<comment type="caution">
    <text evidence="7">The sequence shown here is derived from an EMBL/GenBank/DDBJ whole genome shotgun (WGS) entry which is preliminary data.</text>
</comment>
<keyword evidence="8" id="KW-1185">Reference proteome</keyword>
<dbReference type="GO" id="GO:0006811">
    <property type="term" value="P:monoatomic ion transport"/>
    <property type="evidence" value="ECO:0007669"/>
    <property type="project" value="UniProtKB-KW"/>
</dbReference>
<evidence type="ECO:0000259" key="6">
    <source>
        <dbReference type="Pfam" id="PF07715"/>
    </source>
</evidence>
<keyword evidence="3 4" id="KW-0472">Membrane</keyword>
<dbReference type="Pfam" id="PF00593">
    <property type="entry name" value="TonB_dep_Rec_b-barrel"/>
    <property type="match status" value="1"/>
</dbReference>
<dbReference type="PANTHER" id="PTHR32552:SF81">
    <property type="entry name" value="TONB-DEPENDENT OUTER MEMBRANE RECEPTOR"/>
    <property type="match status" value="1"/>
</dbReference>
<comment type="similarity">
    <text evidence="3 4">Belongs to the TonB-dependent receptor family.</text>
</comment>
<dbReference type="PROSITE" id="PS52016">
    <property type="entry name" value="TONB_DEPENDENT_REC_3"/>
    <property type="match status" value="1"/>
</dbReference>
<keyword evidence="3" id="KW-0813">Transport</keyword>
<evidence type="ECO:0000313" key="8">
    <source>
        <dbReference type="Proteomes" id="UP000727490"/>
    </source>
</evidence>
<evidence type="ECO:0000256" key="2">
    <source>
        <dbReference type="ARBA" id="ARBA00023077"/>
    </source>
</evidence>
<organism evidence="7 8">
    <name type="scientific">Arthrospiribacter ruber</name>
    <dbReference type="NCBI Taxonomy" id="2487934"/>
    <lineage>
        <taxon>Bacteria</taxon>
        <taxon>Pseudomonadati</taxon>
        <taxon>Bacteroidota</taxon>
        <taxon>Cytophagia</taxon>
        <taxon>Cytophagales</taxon>
        <taxon>Cyclobacteriaceae</taxon>
        <taxon>Arthrospiribacter</taxon>
    </lineage>
</organism>